<evidence type="ECO:0000256" key="5">
    <source>
        <dbReference type="ARBA" id="ARBA00022989"/>
    </source>
</evidence>
<evidence type="ECO:0000256" key="1">
    <source>
        <dbReference type="ARBA" id="ARBA00004141"/>
    </source>
</evidence>
<dbReference type="EMBL" id="CAJOBJ010202907">
    <property type="protein sequence ID" value="CAF4988400.1"/>
    <property type="molecule type" value="Genomic_DNA"/>
</dbReference>
<dbReference type="PROSITE" id="PS50893">
    <property type="entry name" value="ABC_TRANSPORTER_2"/>
    <property type="match status" value="1"/>
</dbReference>
<evidence type="ECO:0000256" key="4">
    <source>
        <dbReference type="ARBA" id="ARBA00022840"/>
    </source>
</evidence>
<comment type="caution">
    <text evidence="8">The sequence shown here is derived from an EMBL/GenBank/DDBJ whole genome shotgun (WGS) entry which is preliminary data.</text>
</comment>
<gene>
    <name evidence="8" type="ORF">GIL414_LOCUS56473</name>
</gene>
<comment type="subcellular location">
    <subcellularLocation>
        <location evidence="1">Membrane</location>
        <topology evidence="1">Multi-pass membrane protein</topology>
    </subcellularLocation>
</comment>
<dbReference type="Pfam" id="PF00005">
    <property type="entry name" value="ABC_tran"/>
    <property type="match status" value="1"/>
</dbReference>
<keyword evidence="3" id="KW-0547">Nucleotide-binding</keyword>
<keyword evidence="4" id="KW-0067">ATP-binding</keyword>
<feature type="domain" description="ABC transporter" evidence="7">
    <location>
        <begin position="2"/>
        <end position="179"/>
    </location>
</feature>
<dbReference type="SUPFAM" id="SSF52540">
    <property type="entry name" value="P-loop containing nucleoside triphosphate hydrolases"/>
    <property type="match status" value="1"/>
</dbReference>
<accession>A0A8S3DCR7</accession>
<evidence type="ECO:0000256" key="3">
    <source>
        <dbReference type="ARBA" id="ARBA00022741"/>
    </source>
</evidence>
<dbReference type="InterPro" id="IPR039421">
    <property type="entry name" value="Type_1_exporter"/>
</dbReference>
<dbReference type="PANTHER" id="PTHR43394:SF27">
    <property type="entry name" value="ATP-DEPENDENT TRANSLOCASE ABCB1-LIKE"/>
    <property type="match status" value="1"/>
</dbReference>
<dbReference type="InterPro" id="IPR027417">
    <property type="entry name" value="P-loop_NTPase"/>
</dbReference>
<dbReference type="GO" id="GO:0015421">
    <property type="term" value="F:ABC-type oligopeptide transporter activity"/>
    <property type="evidence" value="ECO:0007669"/>
    <property type="project" value="TreeGrafter"/>
</dbReference>
<name>A0A8S3DCR7_9BILA</name>
<evidence type="ECO:0000256" key="2">
    <source>
        <dbReference type="ARBA" id="ARBA00022692"/>
    </source>
</evidence>
<dbReference type="PANTHER" id="PTHR43394">
    <property type="entry name" value="ATP-DEPENDENT PERMEASE MDL1, MITOCHONDRIAL"/>
    <property type="match status" value="1"/>
</dbReference>
<dbReference type="GO" id="GO:0016887">
    <property type="term" value="F:ATP hydrolysis activity"/>
    <property type="evidence" value="ECO:0007669"/>
    <property type="project" value="InterPro"/>
</dbReference>
<evidence type="ECO:0000313" key="9">
    <source>
        <dbReference type="Proteomes" id="UP000681720"/>
    </source>
</evidence>
<organism evidence="8 9">
    <name type="scientific">Rotaria magnacalcarata</name>
    <dbReference type="NCBI Taxonomy" id="392030"/>
    <lineage>
        <taxon>Eukaryota</taxon>
        <taxon>Metazoa</taxon>
        <taxon>Spiralia</taxon>
        <taxon>Gnathifera</taxon>
        <taxon>Rotifera</taxon>
        <taxon>Eurotatoria</taxon>
        <taxon>Bdelloidea</taxon>
        <taxon>Philodinida</taxon>
        <taxon>Philodinidae</taxon>
        <taxon>Rotaria</taxon>
    </lineage>
</organism>
<dbReference type="PROSITE" id="PS00211">
    <property type="entry name" value="ABC_TRANSPORTER_1"/>
    <property type="match status" value="1"/>
</dbReference>
<dbReference type="FunFam" id="3.40.50.300:FF:000913">
    <property type="entry name" value="ABC multidrug transporter SitT"/>
    <property type="match status" value="1"/>
</dbReference>
<keyword evidence="2" id="KW-0812">Transmembrane</keyword>
<keyword evidence="5" id="KW-1133">Transmembrane helix</keyword>
<dbReference type="Gene3D" id="3.40.50.300">
    <property type="entry name" value="P-loop containing nucleotide triphosphate hydrolases"/>
    <property type="match status" value="1"/>
</dbReference>
<dbReference type="InterPro" id="IPR003439">
    <property type="entry name" value="ABC_transporter-like_ATP-bd"/>
</dbReference>
<reference evidence="8" key="1">
    <citation type="submission" date="2021-02" db="EMBL/GenBank/DDBJ databases">
        <authorList>
            <person name="Nowell W R."/>
        </authorList>
    </citation>
    <scope>NUCLEOTIDE SEQUENCE</scope>
</reference>
<dbReference type="GO" id="GO:0005524">
    <property type="term" value="F:ATP binding"/>
    <property type="evidence" value="ECO:0007669"/>
    <property type="project" value="UniProtKB-KW"/>
</dbReference>
<dbReference type="AlphaFoldDB" id="A0A8S3DCR7"/>
<protein>
    <recommendedName>
        <fullName evidence="7">ABC transporter domain-containing protein</fullName>
    </recommendedName>
</protein>
<dbReference type="InterPro" id="IPR017871">
    <property type="entry name" value="ABC_transporter-like_CS"/>
</dbReference>
<evidence type="ECO:0000313" key="8">
    <source>
        <dbReference type="EMBL" id="CAF4988400.1"/>
    </source>
</evidence>
<keyword evidence="6" id="KW-0472">Membrane</keyword>
<evidence type="ECO:0000259" key="7">
    <source>
        <dbReference type="PROSITE" id="PS50893"/>
    </source>
</evidence>
<dbReference type="GO" id="GO:0090374">
    <property type="term" value="P:oligopeptide export from mitochondrion"/>
    <property type="evidence" value="ECO:0007669"/>
    <property type="project" value="TreeGrafter"/>
</dbReference>
<proteinExistence type="predicted"/>
<sequence length="181" mass="20419">LVNQNELPSLNLQWWRSQIGFVSQEPVLFDATITENIAYGDTAREVSMEEIQQAAKNANIDDFIQNLPQRYETNIGSRGTQLSGGQKQRIAIARALIRNPKVLLLDEATSALDTENERIVQEALDQASKGRTTVVIAHRLSTIQNSDRICVVHRGRIVESGKHDELLARKGHYYRLAQSKR</sequence>
<feature type="non-terminal residue" evidence="8">
    <location>
        <position position="1"/>
    </location>
</feature>
<evidence type="ECO:0000256" key="6">
    <source>
        <dbReference type="ARBA" id="ARBA00023136"/>
    </source>
</evidence>
<dbReference type="GO" id="GO:0005743">
    <property type="term" value="C:mitochondrial inner membrane"/>
    <property type="evidence" value="ECO:0007669"/>
    <property type="project" value="TreeGrafter"/>
</dbReference>
<dbReference type="Proteomes" id="UP000681720">
    <property type="component" value="Unassembled WGS sequence"/>
</dbReference>